<dbReference type="Gene3D" id="3.20.20.450">
    <property type="entry name" value="EAL domain"/>
    <property type="match status" value="1"/>
</dbReference>
<reference evidence="3 4" key="1">
    <citation type="journal article" date="2020" name="ISME J.">
        <title>Comparative genomics reveals insights into cyanobacterial evolution and habitat adaptation.</title>
        <authorList>
            <person name="Chen M.Y."/>
            <person name="Teng W.K."/>
            <person name="Zhao L."/>
            <person name="Hu C.X."/>
            <person name="Zhou Y.K."/>
            <person name="Han B.P."/>
            <person name="Song L.R."/>
            <person name="Shu W.S."/>
        </authorList>
    </citation>
    <scope>NUCLEOTIDE SEQUENCE [LARGE SCALE GENOMIC DNA]</scope>
    <source>
        <strain evidence="3 4">FACHB-196</strain>
    </source>
</reference>
<dbReference type="InterPro" id="IPR000014">
    <property type="entry name" value="PAS"/>
</dbReference>
<dbReference type="SMART" id="SM00267">
    <property type="entry name" value="GGDEF"/>
    <property type="match status" value="1"/>
</dbReference>
<dbReference type="InterPro" id="IPR043128">
    <property type="entry name" value="Rev_trsase/Diguanyl_cyclase"/>
</dbReference>
<dbReference type="PANTHER" id="PTHR44757:SF2">
    <property type="entry name" value="BIOFILM ARCHITECTURE MAINTENANCE PROTEIN MBAA"/>
    <property type="match status" value="1"/>
</dbReference>
<dbReference type="Pfam" id="PF13188">
    <property type="entry name" value="PAS_8"/>
    <property type="match status" value="1"/>
</dbReference>
<dbReference type="Proteomes" id="UP000640531">
    <property type="component" value="Unassembled WGS sequence"/>
</dbReference>
<dbReference type="PROSITE" id="PS50887">
    <property type="entry name" value="GGDEF"/>
    <property type="match status" value="1"/>
</dbReference>
<dbReference type="SUPFAM" id="SSF55073">
    <property type="entry name" value="Nucleotide cyclase"/>
    <property type="match status" value="1"/>
</dbReference>
<evidence type="ECO:0000259" key="1">
    <source>
        <dbReference type="PROSITE" id="PS50883"/>
    </source>
</evidence>
<comment type="caution">
    <text evidence="3">The sequence shown here is derived from an EMBL/GenBank/DDBJ whole genome shotgun (WGS) entry which is preliminary data.</text>
</comment>
<dbReference type="RefSeq" id="WP_190711610.1">
    <property type="nucleotide sequence ID" value="NZ_JACJST010000002.1"/>
</dbReference>
<dbReference type="PANTHER" id="PTHR44757">
    <property type="entry name" value="DIGUANYLATE CYCLASE DGCP"/>
    <property type="match status" value="1"/>
</dbReference>
<keyword evidence="4" id="KW-1185">Reference proteome</keyword>
<dbReference type="Gene3D" id="3.30.450.20">
    <property type="entry name" value="PAS domain"/>
    <property type="match status" value="1"/>
</dbReference>
<dbReference type="CDD" id="cd01949">
    <property type="entry name" value="GGDEF"/>
    <property type="match status" value="1"/>
</dbReference>
<dbReference type="SMART" id="SM00052">
    <property type="entry name" value="EAL"/>
    <property type="match status" value="1"/>
</dbReference>
<dbReference type="EMBL" id="JACJST010000002">
    <property type="protein sequence ID" value="MBD2566789.1"/>
    <property type="molecule type" value="Genomic_DNA"/>
</dbReference>
<evidence type="ECO:0000259" key="2">
    <source>
        <dbReference type="PROSITE" id="PS50887"/>
    </source>
</evidence>
<dbReference type="InterPro" id="IPR001633">
    <property type="entry name" value="EAL_dom"/>
</dbReference>
<dbReference type="NCBIfam" id="TIGR00254">
    <property type="entry name" value="GGDEF"/>
    <property type="match status" value="1"/>
</dbReference>
<organism evidence="3 4">
    <name type="scientific">Anabaena lutea FACHB-196</name>
    <dbReference type="NCBI Taxonomy" id="2692881"/>
    <lineage>
        <taxon>Bacteria</taxon>
        <taxon>Bacillati</taxon>
        <taxon>Cyanobacteriota</taxon>
        <taxon>Cyanophyceae</taxon>
        <taxon>Nostocales</taxon>
        <taxon>Nostocaceae</taxon>
        <taxon>Anabaena</taxon>
    </lineage>
</organism>
<feature type="domain" description="GGDEF" evidence="2">
    <location>
        <begin position="225"/>
        <end position="358"/>
    </location>
</feature>
<dbReference type="InterPro" id="IPR035965">
    <property type="entry name" value="PAS-like_dom_sf"/>
</dbReference>
<gene>
    <name evidence="3" type="ORF">H6G59_02530</name>
</gene>
<dbReference type="PROSITE" id="PS50883">
    <property type="entry name" value="EAL"/>
    <property type="match status" value="1"/>
</dbReference>
<evidence type="ECO:0000313" key="3">
    <source>
        <dbReference type="EMBL" id="MBD2566789.1"/>
    </source>
</evidence>
<dbReference type="SUPFAM" id="SSF141868">
    <property type="entry name" value="EAL domain-like"/>
    <property type="match status" value="1"/>
</dbReference>
<dbReference type="SUPFAM" id="SSF55785">
    <property type="entry name" value="PYP-like sensor domain (PAS domain)"/>
    <property type="match status" value="1"/>
</dbReference>
<sequence>MMIVIFGVLICLGIQLIVLGILNFVLSNLRNQILLNNNLFNKPEDYLLKKMQLEIAERQRIQLELEKILALQQATLNSTADGILIVDNLGKIIAYNPTFLQMWQIPELLIKSENYSQVLRLAIKQLKNPRHYLEILKKISQDPDTQITESIFFQDGKVFEPYSQWTYISEKKIGRVWSFRNITVEKLVSDTVNYQNLYDFLTNLPNRELFKNTLITSLEKVRKNGKLAVCFLDLDRFKKINETLGYAIGDQLLQMVAQRLTECLREGDIVARWGGDEFTILLPGISDIKDVHLIQDQIFAAFKQGFQIENHHLNISVSIGIAIYPLHGKDAETLIKNADAALYCVQLQGRNNYGLYHTGINSQASELFMLENSLHNALERQELEVYYQPQINSSTGEIIKMEALLRWQHPEIGLISPANFIPIAEETGLILPISEWVLKTACLQTKVWQNDLNLPSLSIAVNLSTRQFQQPNLVGMIKEILSETKLKTKYLELELTETAAMQDVELTKKILSELGDIGITISIDDFGTGYSSLSYLKDFPIHALKIDRSFVCNLANSNSDTAIITAIIALANELNLAVVAEGVETQEQFDLLRLLDCEVMQGYLFSYPLSADDATIMLKEYQPKRVRNSFLVG</sequence>
<proteinExistence type="predicted"/>
<dbReference type="Pfam" id="PF00563">
    <property type="entry name" value="EAL"/>
    <property type="match status" value="1"/>
</dbReference>
<dbReference type="Gene3D" id="3.30.70.270">
    <property type="match status" value="1"/>
</dbReference>
<dbReference type="InterPro" id="IPR052155">
    <property type="entry name" value="Biofilm_reg_signaling"/>
</dbReference>
<protein>
    <submittedName>
        <fullName evidence="3">EAL domain-containing protein</fullName>
    </submittedName>
</protein>
<dbReference type="InterPro" id="IPR000160">
    <property type="entry name" value="GGDEF_dom"/>
</dbReference>
<dbReference type="CDD" id="cd01948">
    <property type="entry name" value="EAL"/>
    <property type="match status" value="1"/>
</dbReference>
<evidence type="ECO:0000313" key="4">
    <source>
        <dbReference type="Proteomes" id="UP000640531"/>
    </source>
</evidence>
<accession>A0ABR8FAK8</accession>
<name>A0ABR8FAK8_9NOST</name>
<dbReference type="InterPro" id="IPR029787">
    <property type="entry name" value="Nucleotide_cyclase"/>
</dbReference>
<feature type="domain" description="EAL" evidence="1">
    <location>
        <begin position="367"/>
        <end position="622"/>
    </location>
</feature>
<dbReference type="Pfam" id="PF00990">
    <property type="entry name" value="GGDEF"/>
    <property type="match status" value="1"/>
</dbReference>
<dbReference type="InterPro" id="IPR035919">
    <property type="entry name" value="EAL_sf"/>
</dbReference>